<gene>
    <name evidence="2" type="ORF">QBC37DRAFT_399038</name>
</gene>
<feature type="compositionally biased region" description="Polar residues" evidence="1">
    <location>
        <begin position="30"/>
        <end position="40"/>
    </location>
</feature>
<dbReference type="AlphaFoldDB" id="A0AAN7B969"/>
<name>A0AAN7B969_9PEZI</name>
<comment type="caution">
    <text evidence="2">The sequence shown here is derived from an EMBL/GenBank/DDBJ whole genome shotgun (WGS) entry which is preliminary data.</text>
</comment>
<reference evidence="2" key="2">
    <citation type="submission" date="2023-05" db="EMBL/GenBank/DDBJ databases">
        <authorList>
            <consortium name="Lawrence Berkeley National Laboratory"/>
            <person name="Steindorff A."/>
            <person name="Hensen N."/>
            <person name="Bonometti L."/>
            <person name="Westerberg I."/>
            <person name="Brannstrom I.O."/>
            <person name="Guillou S."/>
            <person name="Cros-Aarteil S."/>
            <person name="Calhoun S."/>
            <person name="Haridas S."/>
            <person name="Kuo A."/>
            <person name="Mondo S."/>
            <person name="Pangilinan J."/>
            <person name="Riley R."/>
            <person name="Labutti K."/>
            <person name="Andreopoulos B."/>
            <person name="Lipzen A."/>
            <person name="Chen C."/>
            <person name="Yanf M."/>
            <person name="Daum C."/>
            <person name="Ng V."/>
            <person name="Clum A."/>
            <person name="Ohm R."/>
            <person name="Martin F."/>
            <person name="Silar P."/>
            <person name="Natvig D."/>
            <person name="Lalanne C."/>
            <person name="Gautier V."/>
            <person name="Ament-Velasquez S.L."/>
            <person name="Kruys A."/>
            <person name="Hutchinson M.I."/>
            <person name="Powell A.J."/>
            <person name="Barry K."/>
            <person name="Miller A.N."/>
            <person name="Grigoriev I.V."/>
            <person name="Debuchy R."/>
            <person name="Gladieux P."/>
            <person name="Thoren M.H."/>
            <person name="Johannesson H."/>
        </authorList>
    </citation>
    <scope>NUCLEOTIDE SEQUENCE</scope>
    <source>
        <strain evidence="2">PSN293</strain>
    </source>
</reference>
<sequence>MARTKRPPAKKKGKGKAPTTGSSSHEIPTASATTTGDTNEATSSGTATNSAPANTAAPAPLLGLAPATTPAPSATPASAPPPATTSTQATTAAATTTAAPDITSAQAGPSQTPSDSKGPETRGSLRQKNRKAAEPASSGAKTTSEQPESTPAKPRRKGTTRKARKDDRPFYPAKSVQAQYEDKDGEMWYEVVWEETWEREADINKKAMDEWKDKLKDKNFDPEASFSNPFPYKDKRRPAATPGPGQTSCPTIPLDNSNERNMGGETGQGATNAGDAGGHGNGDAGVVDLDEADDGDATHDGGQALGGLDSVSTAGREISAKEKPRTPLKRTRSVVDTGPDDAGGPSTAKAAEKEPEHVTSDSNCEPSSSGSPKPKRRGRPPRKSTASTQEEDSVVNDAPRTSRGKKGATTKEKAKRGGKK</sequence>
<feature type="compositionally biased region" description="Basic and acidic residues" evidence="1">
    <location>
        <begin position="350"/>
        <end position="359"/>
    </location>
</feature>
<proteinExistence type="predicted"/>
<evidence type="ECO:0000313" key="2">
    <source>
        <dbReference type="EMBL" id="KAK4215109.1"/>
    </source>
</evidence>
<feature type="compositionally biased region" description="Low complexity" evidence="1">
    <location>
        <begin position="84"/>
        <end position="100"/>
    </location>
</feature>
<feature type="compositionally biased region" description="Basic residues" evidence="1">
    <location>
        <begin position="1"/>
        <end position="15"/>
    </location>
</feature>
<dbReference type="EMBL" id="MU858084">
    <property type="protein sequence ID" value="KAK4215109.1"/>
    <property type="molecule type" value="Genomic_DNA"/>
</dbReference>
<feature type="compositionally biased region" description="Polar residues" evidence="1">
    <location>
        <begin position="244"/>
        <end position="260"/>
    </location>
</feature>
<reference evidence="2" key="1">
    <citation type="journal article" date="2023" name="Mol. Phylogenet. Evol.">
        <title>Genome-scale phylogeny and comparative genomics of the fungal order Sordariales.</title>
        <authorList>
            <person name="Hensen N."/>
            <person name="Bonometti L."/>
            <person name="Westerberg I."/>
            <person name="Brannstrom I.O."/>
            <person name="Guillou S."/>
            <person name="Cros-Aarteil S."/>
            <person name="Calhoun S."/>
            <person name="Haridas S."/>
            <person name="Kuo A."/>
            <person name="Mondo S."/>
            <person name="Pangilinan J."/>
            <person name="Riley R."/>
            <person name="LaButti K."/>
            <person name="Andreopoulos B."/>
            <person name="Lipzen A."/>
            <person name="Chen C."/>
            <person name="Yan M."/>
            <person name="Daum C."/>
            <person name="Ng V."/>
            <person name="Clum A."/>
            <person name="Steindorff A."/>
            <person name="Ohm R.A."/>
            <person name="Martin F."/>
            <person name="Silar P."/>
            <person name="Natvig D.O."/>
            <person name="Lalanne C."/>
            <person name="Gautier V."/>
            <person name="Ament-Velasquez S.L."/>
            <person name="Kruys A."/>
            <person name="Hutchinson M.I."/>
            <person name="Powell A.J."/>
            <person name="Barry K."/>
            <person name="Miller A.N."/>
            <person name="Grigoriev I.V."/>
            <person name="Debuchy R."/>
            <person name="Gladieux P."/>
            <person name="Hiltunen Thoren M."/>
            <person name="Johannesson H."/>
        </authorList>
    </citation>
    <scope>NUCLEOTIDE SEQUENCE</scope>
    <source>
        <strain evidence="2">PSN293</strain>
    </source>
</reference>
<keyword evidence="3" id="KW-1185">Reference proteome</keyword>
<feature type="compositionally biased region" description="Basic residues" evidence="1">
    <location>
        <begin position="153"/>
        <end position="163"/>
    </location>
</feature>
<protein>
    <submittedName>
        <fullName evidence="2">Uncharacterized protein</fullName>
    </submittedName>
</protein>
<evidence type="ECO:0000313" key="3">
    <source>
        <dbReference type="Proteomes" id="UP001301769"/>
    </source>
</evidence>
<feature type="compositionally biased region" description="Basic residues" evidence="1">
    <location>
        <begin position="373"/>
        <end position="382"/>
    </location>
</feature>
<organism evidence="2 3">
    <name type="scientific">Rhypophila decipiens</name>
    <dbReference type="NCBI Taxonomy" id="261697"/>
    <lineage>
        <taxon>Eukaryota</taxon>
        <taxon>Fungi</taxon>
        <taxon>Dikarya</taxon>
        <taxon>Ascomycota</taxon>
        <taxon>Pezizomycotina</taxon>
        <taxon>Sordariomycetes</taxon>
        <taxon>Sordariomycetidae</taxon>
        <taxon>Sordariales</taxon>
        <taxon>Naviculisporaceae</taxon>
        <taxon>Rhypophila</taxon>
    </lineage>
</organism>
<feature type="compositionally biased region" description="Basic residues" evidence="1">
    <location>
        <begin position="402"/>
        <end position="420"/>
    </location>
</feature>
<accession>A0AAN7B969</accession>
<feature type="compositionally biased region" description="Low complexity" evidence="1">
    <location>
        <begin position="41"/>
        <end position="77"/>
    </location>
</feature>
<feature type="region of interest" description="Disordered" evidence="1">
    <location>
        <begin position="215"/>
        <end position="420"/>
    </location>
</feature>
<evidence type="ECO:0000256" key="1">
    <source>
        <dbReference type="SAM" id="MobiDB-lite"/>
    </source>
</evidence>
<dbReference type="Proteomes" id="UP001301769">
    <property type="component" value="Unassembled WGS sequence"/>
</dbReference>
<feature type="region of interest" description="Disordered" evidence="1">
    <location>
        <begin position="1"/>
        <end position="182"/>
    </location>
</feature>
<feature type="compositionally biased region" description="Polar residues" evidence="1">
    <location>
        <begin position="103"/>
        <end position="115"/>
    </location>
</feature>
<feature type="compositionally biased region" description="Polar residues" evidence="1">
    <location>
        <begin position="139"/>
        <end position="149"/>
    </location>
</feature>